<proteinExistence type="predicted"/>
<sequence>MGRKRSTQIEDTRSTTKPALTITSTEEAIEALNTQIKHFLTDQLRKHKDRDKLKADLLGKQRLPKGLLLNIDQLCGKTAPWFAPNYHKRFHFLDTWRGYINHHYDELAAMIPAPTASSSKTTSPSQPTKPTQKEEIRVAHKSLRQILLPAINESPEALSNVLSTIKDARIAVTKYSRDMFTLLHTSVLKYATNPNADWYTSATSYPPLLSATWIKSRTGSFPLSHRPQAALATTCLEYSISNIYSSHFGHTRESTKTSHPNWSHLAVDWSFDPPSKLMTSNVRSVYHNKLDTSFKNILAGKSFVKMTRYLVRLLLRLWLAPTREQRHTNMKKSFAKKKRDNACALHDDPAKKMKALYCNTRNALRRKAKEMSKKRSRGALNERQQAGLDRRMSNLQEKMDFYKKERKQIISSKHSSSVEAQSSTDVSIATDADAVALSDDLDSNGRNVEDHEEPSEADVSARRMRSLQGITMKLLFSESDVTLQDTSLKKHTQKLQLIDKEVRAMKLVFNTLKPYIPCENAPKCHRLNIILFGNEVLRVAGYDKFTMEACPSVSAGTTYSLSLDAPSVHELLGKHINVKEKGIGSAAQARHQKNDVFACLFNMDKVEQICSKNGIQFIHHIDIHGSGDVSLRGTTMKPRQKSVYEERKLRGMGKTAPGSVPVQESIDELDLCIKNLEKERDVQSKSARIATASLSDLGKNMKDKLTRGYGDERFKQERHDDVKAERILKEQKREAIKAKHDILDKLAEKRKMKYLHQKEQSDKSAAKKPA</sequence>
<dbReference type="STRING" id="101127.A0A1X2G6X5"/>
<comment type="caution">
    <text evidence="2">The sequence shown here is derived from an EMBL/GenBank/DDBJ whole genome shotgun (WGS) entry which is preliminary data.</text>
</comment>
<dbReference type="Proteomes" id="UP000242146">
    <property type="component" value="Unassembled WGS sequence"/>
</dbReference>
<evidence type="ECO:0000313" key="2">
    <source>
        <dbReference type="EMBL" id="ORX46709.1"/>
    </source>
</evidence>
<dbReference type="AlphaFoldDB" id="A0A1X2G6X5"/>
<name>A0A1X2G6X5_9FUNG</name>
<keyword evidence="3" id="KW-1185">Reference proteome</keyword>
<organism evidence="2 3">
    <name type="scientific">Hesseltinella vesiculosa</name>
    <dbReference type="NCBI Taxonomy" id="101127"/>
    <lineage>
        <taxon>Eukaryota</taxon>
        <taxon>Fungi</taxon>
        <taxon>Fungi incertae sedis</taxon>
        <taxon>Mucoromycota</taxon>
        <taxon>Mucoromycotina</taxon>
        <taxon>Mucoromycetes</taxon>
        <taxon>Mucorales</taxon>
        <taxon>Cunninghamellaceae</taxon>
        <taxon>Hesseltinella</taxon>
    </lineage>
</organism>
<evidence type="ECO:0000313" key="3">
    <source>
        <dbReference type="Proteomes" id="UP000242146"/>
    </source>
</evidence>
<gene>
    <name evidence="2" type="ORF">DM01DRAFT_1396709</name>
</gene>
<protein>
    <submittedName>
        <fullName evidence="2">Uncharacterized protein</fullName>
    </submittedName>
</protein>
<accession>A0A1X2G6X5</accession>
<dbReference type="EMBL" id="MCGT01000036">
    <property type="protein sequence ID" value="ORX46709.1"/>
    <property type="molecule type" value="Genomic_DNA"/>
</dbReference>
<dbReference type="OrthoDB" id="2289268at2759"/>
<feature type="compositionally biased region" description="Basic residues" evidence="1">
    <location>
        <begin position="368"/>
        <end position="377"/>
    </location>
</feature>
<feature type="region of interest" description="Disordered" evidence="1">
    <location>
        <begin position="368"/>
        <end position="393"/>
    </location>
</feature>
<feature type="region of interest" description="Disordered" evidence="1">
    <location>
        <begin position="439"/>
        <end position="459"/>
    </location>
</feature>
<reference evidence="2 3" key="1">
    <citation type="submission" date="2016-07" db="EMBL/GenBank/DDBJ databases">
        <title>Pervasive Adenine N6-methylation of Active Genes in Fungi.</title>
        <authorList>
            <consortium name="DOE Joint Genome Institute"/>
            <person name="Mondo S.J."/>
            <person name="Dannebaum R.O."/>
            <person name="Kuo R.C."/>
            <person name="Labutti K."/>
            <person name="Haridas S."/>
            <person name="Kuo A."/>
            <person name="Salamov A."/>
            <person name="Ahrendt S.R."/>
            <person name="Lipzen A."/>
            <person name="Sullivan W."/>
            <person name="Andreopoulos W.B."/>
            <person name="Clum A."/>
            <person name="Lindquist E."/>
            <person name="Daum C."/>
            <person name="Ramamoorthy G.K."/>
            <person name="Gryganskyi A."/>
            <person name="Culley D."/>
            <person name="Magnuson J.K."/>
            <person name="James T.Y."/>
            <person name="O'Malley M.A."/>
            <person name="Stajich J.E."/>
            <person name="Spatafora J.W."/>
            <person name="Visel A."/>
            <person name="Grigoriev I.V."/>
        </authorList>
    </citation>
    <scope>NUCLEOTIDE SEQUENCE [LARGE SCALE GENOMIC DNA]</scope>
    <source>
        <strain evidence="2 3">NRRL 3301</strain>
    </source>
</reference>
<evidence type="ECO:0000256" key="1">
    <source>
        <dbReference type="SAM" id="MobiDB-lite"/>
    </source>
</evidence>